<evidence type="ECO:0000259" key="6">
    <source>
        <dbReference type="Pfam" id="PF01494"/>
    </source>
</evidence>
<dbReference type="EMBL" id="JAAAPU010000026">
    <property type="protein sequence ID" value="KAF4206712.1"/>
    <property type="molecule type" value="Genomic_DNA"/>
</dbReference>
<dbReference type="Proteomes" id="UP000649114">
    <property type="component" value="Unassembled WGS sequence"/>
</dbReference>
<keyword evidence="4" id="KW-0560">Oxidoreductase</keyword>
<evidence type="ECO:0000256" key="2">
    <source>
        <dbReference type="ARBA" id="ARBA00022630"/>
    </source>
</evidence>
<dbReference type="PANTHER" id="PTHR13789:SF309">
    <property type="entry name" value="PUTATIVE (AFU_ORTHOLOGUE AFUA_6G14510)-RELATED"/>
    <property type="match status" value="1"/>
</dbReference>
<feature type="domain" description="FAD-binding" evidence="6">
    <location>
        <begin position="251"/>
        <end position="319"/>
    </location>
</feature>
<dbReference type="Pfam" id="PF01494">
    <property type="entry name" value="FAD_binding_3"/>
    <property type="match status" value="2"/>
</dbReference>
<evidence type="ECO:0000313" key="8">
    <source>
        <dbReference type="Proteomes" id="UP000649114"/>
    </source>
</evidence>
<organism evidence="7 8">
    <name type="scientific">Aspergillus lentulus</name>
    <dbReference type="NCBI Taxonomy" id="293939"/>
    <lineage>
        <taxon>Eukaryota</taxon>
        <taxon>Fungi</taxon>
        <taxon>Dikarya</taxon>
        <taxon>Ascomycota</taxon>
        <taxon>Pezizomycotina</taxon>
        <taxon>Eurotiomycetes</taxon>
        <taxon>Eurotiomycetidae</taxon>
        <taxon>Eurotiales</taxon>
        <taxon>Aspergillaceae</taxon>
        <taxon>Aspergillus</taxon>
        <taxon>Aspergillus subgen. Fumigati</taxon>
    </lineage>
</organism>
<keyword evidence="3" id="KW-0274">FAD</keyword>
<dbReference type="InterPro" id="IPR050493">
    <property type="entry name" value="FAD-dep_Monooxygenase_BioMet"/>
</dbReference>
<evidence type="ECO:0000256" key="1">
    <source>
        <dbReference type="ARBA" id="ARBA00007992"/>
    </source>
</evidence>
<gene>
    <name evidence="7" type="ORF">CNMCM8927_004485</name>
</gene>
<dbReference type="InterPro" id="IPR036188">
    <property type="entry name" value="FAD/NAD-bd_sf"/>
</dbReference>
<evidence type="ECO:0000256" key="4">
    <source>
        <dbReference type="ARBA" id="ARBA00023002"/>
    </source>
</evidence>
<keyword evidence="5" id="KW-0503">Monooxygenase</keyword>
<feature type="domain" description="FAD-binding" evidence="6">
    <location>
        <begin position="130"/>
        <end position="200"/>
    </location>
</feature>
<comment type="similarity">
    <text evidence="1">Belongs to the paxM FAD-dependent monooxygenase family.</text>
</comment>
<dbReference type="GO" id="GO:0071949">
    <property type="term" value="F:FAD binding"/>
    <property type="evidence" value="ECO:0007669"/>
    <property type="project" value="InterPro"/>
</dbReference>
<dbReference type="Gene3D" id="3.50.50.60">
    <property type="entry name" value="FAD/NAD(P)-binding domain"/>
    <property type="match status" value="2"/>
</dbReference>
<keyword evidence="2" id="KW-0285">Flavoprotein</keyword>
<reference evidence="7" key="1">
    <citation type="journal article" date="2020" name="bioRxiv">
        <title>Genomic and phenotypic heterogeneity of clinical isolates of the human pathogens Aspergillus fumigatus, Aspergillus lentulus and Aspergillus fumigatiaffinis.</title>
        <authorList>
            <person name="dos Santos R.A.C."/>
            <person name="Steenwyk J.L."/>
            <person name="Rivero-Menendez O."/>
            <person name="Mead M.E."/>
            <person name="Silva L.P."/>
            <person name="Bastos R.W."/>
            <person name="Alastruey-Izquierdo A."/>
            <person name="Goldman G.H."/>
            <person name="Rokas A."/>
        </authorList>
    </citation>
    <scope>NUCLEOTIDE SEQUENCE</scope>
    <source>
        <strain evidence="7">CNM-CM8927</strain>
    </source>
</reference>
<accession>A0AAN5YSM8</accession>
<dbReference type="InterPro" id="IPR002938">
    <property type="entry name" value="FAD-bd"/>
</dbReference>
<name>A0AAN5YSM8_ASPLE</name>
<protein>
    <recommendedName>
        <fullName evidence="6">FAD-binding domain-containing protein</fullName>
    </recommendedName>
</protein>
<evidence type="ECO:0000256" key="3">
    <source>
        <dbReference type="ARBA" id="ARBA00022827"/>
    </source>
</evidence>
<dbReference type="SUPFAM" id="SSF51905">
    <property type="entry name" value="FAD/NAD(P)-binding domain"/>
    <property type="match status" value="1"/>
</dbReference>
<proteinExistence type="inferred from homology"/>
<reference evidence="7" key="2">
    <citation type="submission" date="2020-04" db="EMBL/GenBank/DDBJ databases">
        <authorList>
            <person name="Santos R.A.C."/>
            <person name="Steenwyk J.L."/>
            <person name="Rivero-Menendez O."/>
            <person name="Mead M.E."/>
            <person name="Silva L.P."/>
            <person name="Bastos R.W."/>
            <person name="Alastruey-Izquierdo A."/>
            <person name="Goldman G.H."/>
            <person name="Rokas A."/>
        </authorList>
    </citation>
    <scope>NUCLEOTIDE SEQUENCE</scope>
    <source>
        <strain evidence="7">CNM-CM8927</strain>
    </source>
</reference>
<sequence>MLRIGPVPGLADGYIPPVSVPAKIDVMFYSGWHGNQPSDADLPSFALKKSGVFRTDLSRLKTVIQCYKMPSLKGFLFNSHHSPAKDANWYMIPPMPREVQENVISLRAPNPLSSATVFFWTSRNILGNKQAIIIGGGPAGLAAAIRLKAYNGIDTSVYELRPEPTTFGGAVNIPSNGLRLIDRLGLYEKLCSRGSYNREGWEAFGEREIEGFKENLLQVIRSASGSWADRLREIIRKTETIKFYPIYKMPTAATWATKRCLLMGDAAHAMQPHAGQGASMALEDVFLFSRLLEGTSRPLMELFQDYESIRRPRVEAIARLSSENGNLRKNASPLGFKAKEIALGVGFWLYKMAGLQKWGIGMQQKEFAYDIMDEPLPPRNIDN</sequence>
<evidence type="ECO:0000313" key="7">
    <source>
        <dbReference type="EMBL" id="KAF4206712.1"/>
    </source>
</evidence>
<evidence type="ECO:0000256" key="5">
    <source>
        <dbReference type="ARBA" id="ARBA00023033"/>
    </source>
</evidence>
<comment type="caution">
    <text evidence="7">The sequence shown here is derived from an EMBL/GenBank/DDBJ whole genome shotgun (WGS) entry which is preliminary data.</text>
</comment>
<dbReference type="PANTHER" id="PTHR13789">
    <property type="entry name" value="MONOOXYGENASE"/>
    <property type="match status" value="1"/>
</dbReference>
<dbReference type="GO" id="GO:0004497">
    <property type="term" value="F:monooxygenase activity"/>
    <property type="evidence" value="ECO:0007669"/>
    <property type="project" value="UniProtKB-KW"/>
</dbReference>
<dbReference type="AlphaFoldDB" id="A0AAN5YSM8"/>